<name>A0A1V0ULF7_STRVN</name>
<dbReference type="PANTHER" id="PTHR31299:SF0">
    <property type="entry name" value="ESTERASE, PUTATIVE (AFU_ORTHOLOGUE AFUA_1G05850)-RELATED"/>
    <property type="match status" value="1"/>
</dbReference>
<dbReference type="Gene3D" id="3.30.1870.10">
    <property type="entry name" value="EreA-like, domain 2"/>
    <property type="match status" value="1"/>
</dbReference>
<gene>
    <name evidence="1" type="ORF">B1H20_33435</name>
</gene>
<evidence type="ECO:0000313" key="2">
    <source>
        <dbReference type="Proteomes" id="UP000192445"/>
    </source>
</evidence>
<protein>
    <submittedName>
        <fullName evidence="1">Erythromycin esterase</fullName>
    </submittedName>
</protein>
<dbReference type="CDD" id="cd14728">
    <property type="entry name" value="Ere-like"/>
    <property type="match status" value="1"/>
</dbReference>
<dbReference type="InterPro" id="IPR014622">
    <property type="entry name" value="UCP036794_erythomycin"/>
</dbReference>
<proteinExistence type="predicted"/>
<accession>A0A1V0ULF7</accession>
<dbReference type="GO" id="GO:0046677">
    <property type="term" value="P:response to antibiotic"/>
    <property type="evidence" value="ECO:0007669"/>
    <property type="project" value="InterPro"/>
</dbReference>
<dbReference type="PANTHER" id="PTHR31299">
    <property type="entry name" value="ESTERASE, PUTATIVE (AFU_ORTHOLOGUE AFUA_1G05850)-RELATED"/>
    <property type="match status" value="1"/>
</dbReference>
<dbReference type="SUPFAM" id="SSF159501">
    <property type="entry name" value="EreA/ChaN-like"/>
    <property type="match status" value="1"/>
</dbReference>
<dbReference type="PIRSF" id="PIRSF036794">
    <property type="entry name" value="UCP_erythr_ester"/>
    <property type="match status" value="1"/>
</dbReference>
<dbReference type="AlphaFoldDB" id="A0A1V0ULF7"/>
<dbReference type="KEGG" id="svu:B1H20_33435"/>
<dbReference type="InterPro" id="IPR052036">
    <property type="entry name" value="Hydrolase/PRTase-associated"/>
</dbReference>
<dbReference type="Gene3D" id="1.20.1440.30">
    <property type="entry name" value="Biosynthetic Protein domain"/>
    <property type="match status" value="1"/>
</dbReference>
<dbReference type="Proteomes" id="UP000192445">
    <property type="component" value="Chromosome"/>
</dbReference>
<dbReference type="Pfam" id="PF05139">
    <property type="entry name" value="Erythro_esteras"/>
    <property type="match status" value="1"/>
</dbReference>
<evidence type="ECO:0000313" key="1">
    <source>
        <dbReference type="EMBL" id="ARF65788.1"/>
    </source>
</evidence>
<dbReference type="OrthoDB" id="4329964at2"/>
<dbReference type="RefSeq" id="WP_083193797.1">
    <property type="nucleotide sequence ID" value="NZ_CP020570.1"/>
</dbReference>
<sequence length="400" mass="42857">MPNDIKDIARTVEAASVRELFAAPPRILALGEPTHGVDAPLRLRNALFRELVERDGYRTVAVESDAVAGLLVDDYVTTGAGSLDEALERGFSHGLGASAANHELVRWMRAFNDGRPASDRVRFAGFDGPLEMAYAASPRRALTALHRCLADHVDAGLLPCADATLDRLLGPDDRWTDPAAMLDPSASCGRSAEARELRLLADESVALLDAWTPHLLTVVPRETFDRVRLYARSAVGLLRYHHGMADASPNRLARLSGLRDLMMAENLLALAERGPVLAHAHNAHLQRDISSMRMGGERLEWWSAGSLVDARLGEAYGLLATAFGTLRHQGVGAPPPDTLEGALYGHGVESCLVGGAGLAAVLGSPGPGLRTSPYFGYAPLDPAHLARIDGVVFLRDVPES</sequence>
<organism evidence="1 2">
    <name type="scientific">Streptomyces violaceoruber</name>
    <dbReference type="NCBI Taxonomy" id="1935"/>
    <lineage>
        <taxon>Bacteria</taxon>
        <taxon>Bacillati</taxon>
        <taxon>Actinomycetota</taxon>
        <taxon>Actinomycetes</taxon>
        <taxon>Kitasatosporales</taxon>
        <taxon>Streptomycetaceae</taxon>
        <taxon>Streptomyces</taxon>
        <taxon>Streptomyces violaceoruber group</taxon>
    </lineage>
</organism>
<dbReference type="Gene3D" id="3.40.1660.10">
    <property type="entry name" value="EreA-like (biosynthetic domain)"/>
    <property type="match status" value="1"/>
</dbReference>
<reference evidence="1 2" key="1">
    <citation type="submission" date="2017-03" db="EMBL/GenBank/DDBJ databases">
        <title>Complete Genome Sequence of a natural compounds producer, Streptomyces violaceus S21.</title>
        <authorList>
            <person name="Zhong C."/>
            <person name="Zhao Z."/>
            <person name="Fu J."/>
            <person name="Zong G."/>
            <person name="Qin R."/>
            <person name="Cao G."/>
        </authorList>
    </citation>
    <scope>NUCLEOTIDE SEQUENCE [LARGE SCALE GENOMIC DNA]</scope>
    <source>
        <strain evidence="1 2">S21</strain>
    </source>
</reference>
<dbReference type="STRING" id="1935.B1H20_33435"/>
<dbReference type="InterPro" id="IPR007815">
    <property type="entry name" value="Emycin_Estase"/>
</dbReference>
<dbReference type="EMBL" id="CP020570">
    <property type="protein sequence ID" value="ARF65788.1"/>
    <property type="molecule type" value="Genomic_DNA"/>
</dbReference>